<feature type="domain" description="Peptidase M16 N-terminal" evidence="8">
    <location>
        <begin position="36"/>
        <end position="168"/>
    </location>
</feature>
<dbReference type="PANTHER" id="PTHR43690:SF18">
    <property type="entry name" value="INSULIN-DEGRADING ENZYME-RELATED"/>
    <property type="match status" value="1"/>
</dbReference>
<dbReference type="GO" id="GO:0004222">
    <property type="term" value="F:metalloendopeptidase activity"/>
    <property type="evidence" value="ECO:0007669"/>
    <property type="project" value="EnsemblFungi"/>
</dbReference>
<dbReference type="InterPro" id="IPR050626">
    <property type="entry name" value="Peptidase_M16"/>
</dbReference>
<dbReference type="InterPro" id="IPR032632">
    <property type="entry name" value="Peptidase_M16_M"/>
</dbReference>
<evidence type="ECO:0000259" key="9">
    <source>
        <dbReference type="Pfam" id="PF05193"/>
    </source>
</evidence>
<dbReference type="RefSeq" id="XP_007377579.1">
    <property type="nucleotide sequence ID" value="XM_007377517.1"/>
</dbReference>
<sequence length="1063" mass="122763">MQPHSYKVLSDDTTIAKPITDDRSYRLFKLDSNDLRVLVINDPQADKSAASLDVNVGSFTDSKFGIPGLAHFCEHLLFMGTEKYPLENEYSSYLSKHSGNSNAYTSSEHTNYYFQVGSNHLEGALDRFAQFFIAPLFSSSCKDREINAVDSENKKNLQNDDWRLYQLDKLNTNGEHPYNGFSTGNYQTLHEEPVSRGVDVREVLMDFHKNHYSSNLMSLVILGKEDLDTLTSWAIEKFSAIPNKSLPRPNYNGEVILKQEHLGKLIKANPIMDNHQLELEFMIPDDFEDKWDTKPMGYFSHLIGHESEGSILYYLKSKGWATELASGNSKVSQGNSFFIIEFTLTPLGFANWQEIVKLTFDYLHMVVNDEPKEWIWKELQEMSEVNFKFRQKMDPSSTVSKLSNHLYQFDEFIPPNHLLSSSVYRKFDPELIKKYGQYLNADNFRVFLVSQLLQGLTKSEKWYGTKYEYESIPQDLLTKIKSSRVNPVFHYPTPNDFIPTDFEISKRKSATPQVCPYLLENNERIDLWYKQDDQFEVPKGTIELAFHLPNSNTDVKSSTFSSLFSELLTEELNQITYYASLVGLKVRIYCWRDGFSFKISGYNHKLPILLQQVLDKFVNFKPTKDKFEIIKFKLEKEFKNFGYGVPYGQIGTYFLQLVNEKTYSCAEKLAVLDSMKFEELVEFCTKNVWESGLFIESLVHGNFDIAKVNDIKQTILDATKHIAPISNDLAQIQKTYRLENFIVEPNEVVRYELDLQDAKNINSCIEYYIQISPSSTNSKLRVLTDLLSVIIKEPCFNQLRTKEQLGYVVFSGVRLGRTSLGFRILVQSERSSDYLEYRIDEFLTHFGKYVNEKLTNEDFDKFKQALKDLKLTKLKHLNEETDRLWNNIADGYYDFESRTKHVAILEDISKQEFTKFFNDYIFNKNGETGKIIVHLKSQSVSEFTKTKRIESAITNYVFSIGVEVDHDKIETLVKENKNQDNLTELANNLLQEIKSHESNDVTGLTVESIASAVTTLVDQPVPANYPTGKLYTTTESFRIGREKGGQAQPVVPISRFYYDQSHL</sequence>
<dbReference type="GO" id="GO:0034982">
    <property type="term" value="P:mitochondrial protein processing"/>
    <property type="evidence" value="ECO:0007669"/>
    <property type="project" value="EnsemblFungi"/>
</dbReference>
<evidence type="ECO:0000313" key="12">
    <source>
        <dbReference type="EMBL" id="EGW30608.1"/>
    </source>
</evidence>
<dbReference type="InterPro" id="IPR011249">
    <property type="entry name" value="Metalloenz_LuxS/M16"/>
</dbReference>
<dbReference type="MEROPS" id="M16.008"/>
<evidence type="ECO:0000259" key="10">
    <source>
        <dbReference type="Pfam" id="PF16187"/>
    </source>
</evidence>
<keyword evidence="2" id="KW-0645">Protease</keyword>
<dbReference type="GO" id="GO:0051603">
    <property type="term" value="P:proteolysis involved in protein catabolic process"/>
    <property type="evidence" value="ECO:0007669"/>
    <property type="project" value="TreeGrafter"/>
</dbReference>
<proteinExistence type="inferred from homology"/>
<gene>
    <name evidence="12" type="ORF">SPAPADRAFT_143847</name>
</gene>
<reference evidence="12 13" key="1">
    <citation type="journal article" date="2011" name="Proc. Natl. Acad. Sci. U.S.A.">
        <title>Comparative genomics of xylose-fermenting fungi for enhanced biofuel production.</title>
        <authorList>
            <person name="Wohlbach D.J."/>
            <person name="Kuo A."/>
            <person name="Sato T.K."/>
            <person name="Potts K.M."/>
            <person name="Salamov A.A."/>
            <person name="LaButti K.M."/>
            <person name="Sun H."/>
            <person name="Clum A."/>
            <person name="Pangilinan J.L."/>
            <person name="Lindquist E.A."/>
            <person name="Lucas S."/>
            <person name="Lapidus A."/>
            <person name="Jin M."/>
            <person name="Gunawan C."/>
            <person name="Balan V."/>
            <person name="Dale B.E."/>
            <person name="Jeffries T.W."/>
            <person name="Zinkel R."/>
            <person name="Barry K.W."/>
            <person name="Grigoriev I.V."/>
            <person name="Gasch A.P."/>
        </authorList>
    </citation>
    <scope>NUCLEOTIDE SEQUENCE [LARGE SCALE GENOMIC DNA]</scope>
    <source>
        <strain evidence="13">NRRL Y-27907 / 11-Y1</strain>
    </source>
</reference>
<evidence type="ECO:0000259" key="8">
    <source>
        <dbReference type="Pfam" id="PF00675"/>
    </source>
</evidence>
<dbReference type="Proteomes" id="UP000000709">
    <property type="component" value="Unassembled WGS sequence"/>
</dbReference>
<dbReference type="eggNOG" id="KOG0959">
    <property type="taxonomic scope" value="Eukaryota"/>
</dbReference>
<evidence type="ECO:0000259" key="11">
    <source>
        <dbReference type="Pfam" id="PF22456"/>
    </source>
</evidence>
<dbReference type="GO" id="GO:0043171">
    <property type="term" value="P:peptide catabolic process"/>
    <property type="evidence" value="ECO:0007669"/>
    <property type="project" value="TreeGrafter"/>
</dbReference>
<dbReference type="GO" id="GO:0005759">
    <property type="term" value="C:mitochondrial matrix"/>
    <property type="evidence" value="ECO:0007669"/>
    <property type="project" value="EnsemblFungi"/>
</dbReference>
<dbReference type="InterPro" id="IPR007863">
    <property type="entry name" value="Peptidase_M16_C"/>
</dbReference>
<evidence type="ECO:0000256" key="1">
    <source>
        <dbReference type="ARBA" id="ARBA00007261"/>
    </source>
</evidence>
<dbReference type="FunFam" id="3.30.830.10:FF:000004">
    <property type="entry name" value="Putative insulin-degrading enzyme"/>
    <property type="match status" value="1"/>
</dbReference>
<evidence type="ECO:0000256" key="7">
    <source>
        <dbReference type="SAM" id="Coils"/>
    </source>
</evidence>
<dbReference type="InterPro" id="IPR054734">
    <property type="entry name" value="PqqF-like_C_4"/>
</dbReference>
<organism evidence="13">
    <name type="scientific">Spathaspora passalidarum (strain NRRL Y-27907 / 11-Y1)</name>
    <dbReference type="NCBI Taxonomy" id="619300"/>
    <lineage>
        <taxon>Eukaryota</taxon>
        <taxon>Fungi</taxon>
        <taxon>Dikarya</taxon>
        <taxon>Ascomycota</taxon>
        <taxon>Saccharomycotina</taxon>
        <taxon>Pichiomycetes</taxon>
        <taxon>Debaryomycetaceae</taxon>
        <taxon>Spathaspora</taxon>
    </lineage>
</organism>
<feature type="domain" description="Peptidase M16 middle/third" evidence="10">
    <location>
        <begin position="387"/>
        <end position="670"/>
    </location>
</feature>
<dbReference type="Pfam" id="PF16187">
    <property type="entry name" value="Peptidase_M16_M"/>
    <property type="match status" value="1"/>
</dbReference>
<evidence type="ECO:0008006" key="14">
    <source>
        <dbReference type="Google" id="ProtNLM"/>
    </source>
</evidence>
<dbReference type="InParanoid" id="G3AUQ2"/>
<evidence type="ECO:0000313" key="13">
    <source>
        <dbReference type="Proteomes" id="UP000000709"/>
    </source>
</evidence>
<dbReference type="FunCoup" id="G3AUQ2">
    <property type="interactions" value="1030"/>
</dbReference>
<dbReference type="PANTHER" id="PTHR43690">
    <property type="entry name" value="NARDILYSIN"/>
    <property type="match status" value="1"/>
</dbReference>
<dbReference type="GO" id="GO:0046872">
    <property type="term" value="F:metal ion binding"/>
    <property type="evidence" value="ECO:0007669"/>
    <property type="project" value="UniProtKB-KW"/>
</dbReference>
<protein>
    <recommendedName>
        <fullName evidence="14">A-factor processing enzyme</fullName>
    </recommendedName>
</protein>
<dbReference type="AlphaFoldDB" id="G3AUQ2"/>
<dbReference type="Pfam" id="PF22456">
    <property type="entry name" value="PqqF-like_C_4"/>
    <property type="match status" value="1"/>
</dbReference>
<dbReference type="Pfam" id="PF00675">
    <property type="entry name" value="Peptidase_M16"/>
    <property type="match status" value="1"/>
</dbReference>
<dbReference type="OrthoDB" id="952271at2759"/>
<comment type="similarity">
    <text evidence="1">Belongs to the peptidase M16 family.</text>
</comment>
<dbReference type="InterPro" id="IPR011765">
    <property type="entry name" value="Pept_M16_N"/>
</dbReference>
<keyword evidence="5" id="KW-0862">Zinc</keyword>
<feature type="domain" description="Peptidase M16 C-terminal" evidence="9">
    <location>
        <begin position="201"/>
        <end position="381"/>
    </location>
</feature>
<dbReference type="GeneID" id="18870577"/>
<evidence type="ECO:0000256" key="2">
    <source>
        <dbReference type="ARBA" id="ARBA00022670"/>
    </source>
</evidence>
<evidence type="ECO:0000256" key="5">
    <source>
        <dbReference type="ARBA" id="ARBA00022833"/>
    </source>
</evidence>
<dbReference type="FunFam" id="3.30.830.10:FF:000005">
    <property type="entry name" value="nardilysin isoform X1"/>
    <property type="match status" value="1"/>
</dbReference>
<accession>G3AUQ2</accession>
<name>G3AUQ2_SPAPN</name>
<dbReference type="HOGENOM" id="CLU_004639_1_1_1"/>
<evidence type="ECO:0000256" key="6">
    <source>
        <dbReference type="ARBA" id="ARBA00023049"/>
    </source>
</evidence>
<keyword evidence="13" id="KW-1185">Reference proteome</keyword>
<evidence type="ECO:0000256" key="4">
    <source>
        <dbReference type="ARBA" id="ARBA00022801"/>
    </source>
</evidence>
<dbReference type="EMBL" id="GL996505">
    <property type="protein sequence ID" value="EGW30608.1"/>
    <property type="molecule type" value="Genomic_DNA"/>
</dbReference>
<dbReference type="STRING" id="619300.G3AUQ2"/>
<feature type="coiled-coil region" evidence="7">
    <location>
        <begin position="972"/>
        <end position="999"/>
    </location>
</feature>
<feature type="domain" description="Coenzyme PQQ synthesis protein F-like C-terminal lobe" evidence="11">
    <location>
        <begin position="786"/>
        <end position="885"/>
    </location>
</feature>
<keyword evidence="7" id="KW-0175">Coiled coil</keyword>
<dbReference type="GO" id="GO:0005829">
    <property type="term" value="C:cytosol"/>
    <property type="evidence" value="ECO:0007669"/>
    <property type="project" value="TreeGrafter"/>
</dbReference>
<dbReference type="SUPFAM" id="SSF63411">
    <property type="entry name" value="LuxS/MPP-like metallohydrolase"/>
    <property type="match status" value="4"/>
</dbReference>
<dbReference type="Gene3D" id="3.30.830.10">
    <property type="entry name" value="Metalloenzyme, LuxS/M16 peptidase-like"/>
    <property type="match status" value="4"/>
</dbReference>
<dbReference type="OMA" id="WIFDEMK"/>
<dbReference type="Pfam" id="PF05193">
    <property type="entry name" value="Peptidase_M16_C"/>
    <property type="match status" value="1"/>
</dbReference>
<keyword evidence="4" id="KW-0378">Hydrolase</keyword>
<dbReference type="KEGG" id="spaa:SPAPADRAFT_143847"/>
<dbReference type="GO" id="GO:0007323">
    <property type="term" value="P:peptide pheromone maturation"/>
    <property type="evidence" value="ECO:0007669"/>
    <property type="project" value="EnsemblFungi"/>
</dbReference>
<keyword evidence="3" id="KW-0479">Metal-binding</keyword>
<evidence type="ECO:0000256" key="3">
    <source>
        <dbReference type="ARBA" id="ARBA00022723"/>
    </source>
</evidence>
<keyword evidence="6" id="KW-0482">Metalloprotease</keyword>